<dbReference type="KEGG" id="more:E1B28_011932"/>
<evidence type="ECO:0000256" key="3">
    <source>
        <dbReference type="ARBA" id="ARBA00022723"/>
    </source>
</evidence>
<dbReference type="SUPFAM" id="SSF54719">
    <property type="entry name" value="Fe,Mn superoxide dismutase (SOD), C-terminal domain"/>
    <property type="match status" value="1"/>
</dbReference>
<dbReference type="Pfam" id="PF02777">
    <property type="entry name" value="Sod_Fe_C"/>
    <property type="match status" value="1"/>
</dbReference>
<dbReference type="SUPFAM" id="SSF46609">
    <property type="entry name" value="Fe,Mn superoxide dismutase (SOD), N-terminal domain"/>
    <property type="match status" value="1"/>
</dbReference>
<comment type="cofactor">
    <cofactor evidence="1">
        <name>Mn(2+)</name>
        <dbReference type="ChEBI" id="CHEBI:29035"/>
    </cofactor>
</comment>
<keyword evidence="4" id="KW-0049">Antioxidant</keyword>
<dbReference type="RefSeq" id="XP_043004356.1">
    <property type="nucleotide sequence ID" value="XM_043156992.1"/>
</dbReference>
<dbReference type="PROSITE" id="PS00088">
    <property type="entry name" value="SOD_MN"/>
    <property type="match status" value="1"/>
</dbReference>
<gene>
    <name evidence="12" type="ORF">E1B28_011932</name>
</gene>
<dbReference type="GO" id="GO:0005739">
    <property type="term" value="C:mitochondrion"/>
    <property type="evidence" value="ECO:0007669"/>
    <property type="project" value="TreeGrafter"/>
</dbReference>
<dbReference type="InterPro" id="IPR019832">
    <property type="entry name" value="Mn/Fe_SOD_C"/>
</dbReference>
<dbReference type="InterPro" id="IPR036314">
    <property type="entry name" value="SOD_C_sf"/>
</dbReference>
<dbReference type="InterPro" id="IPR001189">
    <property type="entry name" value="Mn/Fe_SOD"/>
</dbReference>
<dbReference type="GO" id="GO:0030145">
    <property type="term" value="F:manganese ion binding"/>
    <property type="evidence" value="ECO:0007669"/>
    <property type="project" value="TreeGrafter"/>
</dbReference>
<dbReference type="GO" id="GO:0004784">
    <property type="term" value="F:superoxide dismutase activity"/>
    <property type="evidence" value="ECO:0007669"/>
    <property type="project" value="UniProtKB-EC"/>
</dbReference>
<dbReference type="InterPro" id="IPR050265">
    <property type="entry name" value="Fe/Mn_Superoxide_Dismutase"/>
</dbReference>
<dbReference type="Pfam" id="PF00081">
    <property type="entry name" value="Sod_Fe_N"/>
    <property type="match status" value="1"/>
</dbReference>
<dbReference type="InterPro" id="IPR019831">
    <property type="entry name" value="Mn/Fe_SOD_N"/>
</dbReference>
<dbReference type="Proteomes" id="UP001049176">
    <property type="component" value="Chromosome 8"/>
</dbReference>
<dbReference type="PANTHER" id="PTHR11404">
    <property type="entry name" value="SUPEROXIDE DISMUTASE 2"/>
    <property type="match status" value="1"/>
</dbReference>
<evidence type="ECO:0000259" key="11">
    <source>
        <dbReference type="Pfam" id="PF02777"/>
    </source>
</evidence>
<feature type="binding site" evidence="8">
    <location>
        <position position="72"/>
    </location>
    <ligand>
        <name>Mn(2+)</name>
        <dbReference type="ChEBI" id="CHEBI:29035"/>
    </ligand>
</feature>
<name>A0A9P7RQL4_9AGAR</name>
<dbReference type="GeneID" id="66081007"/>
<accession>A0A9P7RQL4</accession>
<comment type="catalytic activity">
    <reaction evidence="7 9">
        <text>2 superoxide + 2 H(+) = H2O2 + O2</text>
        <dbReference type="Rhea" id="RHEA:20696"/>
        <dbReference type="ChEBI" id="CHEBI:15378"/>
        <dbReference type="ChEBI" id="CHEBI:15379"/>
        <dbReference type="ChEBI" id="CHEBI:16240"/>
        <dbReference type="ChEBI" id="CHEBI:18421"/>
        <dbReference type="EC" id="1.15.1.1"/>
    </reaction>
</comment>
<evidence type="ECO:0000256" key="5">
    <source>
        <dbReference type="ARBA" id="ARBA00023002"/>
    </source>
</evidence>
<feature type="binding site" evidence="8">
    <location>
        <position position="161"/>
    </location>
    <ligand>
        <name>Mn(2+)</name>
        <dbReference type="ChEBI" id="CHEBI:29035"/>
    </ligand>
</feature>
<evidence type="ECO:0000256" key="9">
    <source>
        <dbReference type="RuleBase" id="RU000414"/>
    </source>
</evidence>
<keyword evidence="5 9" id="KW-0560">Oxidoreductase</keyword>
<evidence type="ECO:0000256" key="7">
    <source>
        <dbReference type="ARBA" id="ARBA00049204"/>
    </source>
</evidence>
<dbReference type="PRINTS" id="PR01703">
    <property type="entry name" value="MNSODISMTASE"/>
</dbReference>
<organism evidence="12 13">
    <name type="scientific">Marasmius oreades</name>
    <name type="common">fairy-ring Marasmius</name>
    <dbReference type="NCBI Taxonomy" id="181124"/>
    <lineage>
        <taxon>Eukaryota</taxon>
        <taxon>Fungi</taxon>
        <taxon>Dikarya</taxon>
        <taxon>Basidiomycota</taxon>
        <taxon>Agaricomycotina</taxon>
        <taxon>Agaricomycetes</taxon>
        <taxon>Agaricomycetidae</taxon>
        <taxon>Agaricales</taxon>
        <taxon>Marasmiineae</taxon>
        <taxon>Marasmiaceae</taxon>
        <taxon>Marasmius</taxon>
    </lineage>
</organism>
<dbReference type="FunFam" id="1.10.287.990:FF:000001">
    <property type="entry name" value="Superoxide dismutase"/>
    <property type="match status" value="1"/>
</dbReference>
<dbReference type="InterPro" id="IPR036324">
    <property type="entry name" value="Mn/Fe_SOD_N_sf"/>
</dbReference>
<dbReference type="PIRSF" id="PIRSF000349">
    <property type="entry name" value="SODismutase"/>
    <property type="match status" value="1"/>
</dbReference>
<keyword evidence="13" id="KW-1185">Reference proteome</keyword>
<protein>
    <recommendedName>
        <fullName evidence="9">Superoxide dismutase</fullName>
        <ecNumber evidence="9">1.15.1.1</ecNumber>
    </recommendedName>
</protein>
<dbReference type="AlphaFoldDB" id="A0A9P7RQL4"/>
<feature type="binding site" evidence="8">
    <location>
        <position position="157"/>
    </location>
    <ligand>
        <name>Mn(2+)</name>
        <dbReference type="ChEBI" id="CHEBI:29035"/>
    </ligand>
</feature>
<proteinExistence type="inferred from homology"/>
<dbReference type="FunFam" id="3.55.40.20:FF:000002">
    <property type="entry name" value="Superoxide dismutase"/>
    <property type="match status" value="1"/>
</dbReference>
<evidence type="ECO:0000256" key="1">
    <source>
        <dbReference type="ARBA" id="ARBA00001936"/>
    </source>
</evidence>
<evidence type="ECO:0000313" key="12">
    <source>
        <dbReference type="EMBL" id="KAG7087885.1"/>
    </source>
</evidence>
<dbReference type="PANTHER" id="PTHR11404:SF6">
    <property type="entry name" value="SUPEROXIDE DISMUTASE [MN], MITOCHONDRIAL"/>
    <property type="match status" value="1"/>
</dbReference>
<dbReference type="OrthoDB" id="239262at2759"/>
<dbReference type="Gene3D" id="1.10.287.990">
    <property type="entry name" value="Fe,Mn superoxide dismutase (SOD) domain"/>
    <property type="match status" value="1"/>
</dbReference>
<feature type="domain" description="Manganese/iron superoxide dismutase N-terminal" evidence="10">
    <location>
        <begin position="4"/>
        <end position="80"/>
    </location>
</feature>
<reference evidence="12" key="1">
    <citation type="journal article" date="2021" name="Genome Biol. Evol.">
        <title>The assembled and annotated genome of the fairy-ring fungus Marasmius oreades.</title>
        <authorList>
            <person name="Hiltunen M."/>
            <person name="Ament-Velasquez S.L."/>
            <person name="Johannesson H."/>
        </authorList>
    </citation>
    <scope>NUCLEOTIDE SEQUENCE</scope>
    <source>
        <strain evidence="12">03SP1</strain>
    </source>
</reference>
<keyword evidence="6" id="KW-0464">Manganese</keyword>
<evidence type="ECO:0000256" key="2">
    <source>
        <dbReference type="ARBA" id="ARBA00008714"/>
    </source>
</evidence>
<comment type="caution">
    <text evidence="12">The sequence shown here is derived from an EMBL/GenBank/DDBJ whole genome shotgun (WGS) entry which is preliminary data.</text>
</comment>
<evidence type="ECO:0000256" key="6">
    <source>
        <dbReference type="ARBA" id="ARBA00023211"/>
    </source>
</evidence>
<dbReference type="InterPro" id="IPR019833">
    <property type="entry name" value="Mn/Fe_SOD_BS"/>
</dbReference>
<evidence type="ECO:0000313" key="13">
    <source>
        <dbReference type="Proteomes" id="UP001049176"/>
    </source>
</evidence>
<evidence type="ECO:0000256" key="4">
    <source>
        <dbReference type="ARBA" id="ARBA00022862"/>
    </source>
</evidence>
<sequence>MPVTLPDLDYPHDGLEPYISKEIMCLHHLKHHQAYVTAYNAAEEALKKACTPKEQIRLQAAINFNGGGHINHSLFWKNLAPKASGKCEPCGGLKKAIVDGFGSVENFKKEFNDTTIAIQGSGWGWLVYNNKTKQIEITTTSNQDILIAKYCPIIGVDIWEHAFYLQYKNVKKDYLDAIWNVINFEEAERRYQCAASGKPECGSL</sequence>
<evidence type="ECO:0000256" key="8">
    <source>
        <dbReference type="PIRSR" id="PIRSR000349-1"/>
    </source>
</evidence>
<dbReference type="EMBL" id="CM032188">
    <property type="protein sequence ID" value="KAG7087885.1"/>
    <property type="molecule type" value="Genomic_DNA"/>
</dbReference>
<evidence type="ECO:0000259" key="10">
    <source>
        <dbReference type="Pfam" id="PF00081"/>
    </source>
</evidence>
<comment type="similarity">
    <text evidence="2 9">Belongs to the iron/manganese superoxide dismutase family.</text>
</comment>
<keyword evidence="3 8" id="KW-0479">Metal-binding</keyword>
<feature type="domain" description="Manganese/iron superoxide dismutase C-terminal" evidence="11">
    <location>
        <begin position="91"/>
        <end position="190"/>
    </location>
</feature>
<feature type="binding site" evidence="8">
    <location>
        <position position="27"/>
    </location>
    <ligand>
        <name>Mn(2+)</name>
        <dbReference type="ChEBI" id="CHEBI:29035"/>
    </ligand>
</feature>
<dbReference type="EC" id="1.15.1.1" evidence="9"/>
<dbReference type="Gene3D" id="3.55.40.20">
    <property type="entry name" value="Iron/manganese superoxide dismutase, C-terminal domain"/>
    <property type="match status" value="1"/>
</dbReference>
<comment type="function">
    <text evidence="9">Destroys radicals which are normally produced within the cells and which are toxic to biological systems.</text>
</comment>